<dbReference type="Proteomes" id="UP001054252">
    <property type="component" value="Unassembled WGS sequence"/>
</dbReference>
<accession>A0AAV5KLH2</accession>
<proteinExistence type="predicted"/>
<name>A0AAV5KLH2_9ROSI</name>
<comment type="caution">
    <text evidence="1">The sequence shown here is derived from an EMBL/GenBank/DDBJ whole genome shotgun (WGS) entry which is preliminary data.</text>
</comment>
<evidence type="ECO:0000313" key="1">
    <source>
        <dbReference type="EMBL" id="GKV25449.1"/>
    </source>
</evidence>
<sequence>MFYHAMSSPAVIIAFTATAQMLDKYGGKVGFVVPTISIFIFDKYGWDDDLPEAQKTQVAFYAFVSTYLFEEKL</sequence>
<dbReference type="AlphaFoldDB" id="A0AAV5KLH2"/>
<dbReference type="EMBL" id="BPVZ01000069">
    <property type="protein sequence ID" value="GKV25449.1"/>
    <property type="molecule type" value="Genomic_DNA"/>
</dbReference>
<keyword evidence="2" id="KW-1185">Reference proteome</keyword>
<reference evidence="1 2" key="1">
    <citation type="journal article" date="2021" name="Commun. Biol.">
        <title>The genome of Shorea leprosula (Dipterocarpaceae) highlights the ecological relevance of drought in aseasonal tropical rainforests.</title>
        <authorList>
            <person name="Ng K.K.S."/>
            <person name="Kobayashi M.J."/>
            <person name="Fawcett J.A."/>
            <person name="Hatakeyama M."/>
            <person name="Paape T."/>
            <person name="Ng C.H."/>
            <person name="Ang C.C."/>
            <person name="Tnah L.H."/>
            <person name="Lee C.T."/>
            <person name="Nishiyama T."/>
            <person name="Sese J."/>
            <person name="O'Brien M.J."/>
            <person name="Copetti D."/>
            <person name="Mohd Noor M.I."/>
            <person name="Ong R.C."/>
            <person name="Putra M."/>
            <person name="Sireger I.Z."/>
            <person name="Indrioko S."/>
            <person name="Kosugi Y."/>
            <person name="Izuno A."/>
            <person name="Isagi Y."/>
            <person name="Lee S.L."/>
            <person name="Shimizu K.K."/>
        </authorList>
    </citation>
    <scope>NUCLEOTIDE SEQUENCE [LARGE SCALE GENOMIC DNA]</scope>
    <source>
        <strain evidence="1">214</strain>
    </source>
</reference>
<gene>
    <name evidence="1" type="ORF">SLEP1_g34888</name>
</gene>
<evidence type="ECO:0000313" key="2">
    <source>
        <dbReference type="Proteomes" id="UP001054252"/>
    </source>
</evidence>
<protein>
    <submittedName>
        <fullName evidence="1">Uncharacterized protein</fullName>
    </submittedName>
</protein>
<organism evidence="1 2">
    <name type="scientific">Rubroshorea leprosula</name>
    <dbReference type="NCBI Taxonomy" id="152421"/>
    <lineage>
        <taxon>Eukaryota</taxon>
        <taxon>Viridiplantae</taxon>
        <taxon>Streptophyta</taxon>
        <taxon>Embryophyta</taxon>
        <taxon>Tracheophyta</taxon>
        <taxon>Spermatophyta</taxon>
        <taxon>Magnoliopsida</taxon>
        <taxon>eudicotyledons</taxon>
        <taxon>Gunneridae</taxon>
        <taxon>Pentapetalae</taxon>
        <taxon>rosids</taxon>
        <taxon>malvids</taxon>
        <taxon>Malvales</taxon>
        <taxon>Dipterocarpaceae</taxon>
        <taxon>Rubroshorea</taxon>
    </lineage>
</organism>